<keyword evidence="4 12" id="KW-0548">Nucleotidyltransferase</keyword>
<keyword evidence="5" id="KW-0479">Metal-binding</keyword>
<dbReference type="InterPro" id="IPR005849">
    <property type="entry name" value="GalP_Utransf_N"/>
</dbReference>
<dbReference type="InterPro" id="IPR001937">
    <property type="entry name" value="GalP_UDPtransf1"/>
</dbReference>
<keyword evidence="8" id="KW-0119">Carbohydrate metabolism</keyword>
<evidence type="ECO:0000256" key="2">
    <source>
        <dbReference type="ARBA" id="ARBA00010951"/>
    </source>
</evidence>
<dbReference type="PANTHER" id="PTHR42763:SF2">
    <property type="entry name" value="ADP-GLUCOSE PHOSPHORYLASE"/>
    <property type="match status" value="1"/>
</dbReference>
<dbReference type="EMBL" id="BAAAQM010000010">
    <property type="protein sequence ID" value="GAA1964987.1"/>
    <property type="molecule type" value="Genomic_DNA"/>
</dbReference>
<accession>A0ABN2R7Q5</accession>
<feature type="domain" description="Galactose-1-phosphate uridyl transferase N-terminal" evidence="10">
    <location>
        <begin position="3"/>
        <end position="167"/>
    </location>
</feature>
<gene>
    <name evidence="12" type="primary">galT_1</name>
    <name evidence="12" type="ORF">GCM10009838_23010</name>
</gene>
<dbReference type="GO" id="GO:0016779">
    <property type="term" value="F:nucleotidyltransferase activity"/>
    <property type="evidence" value="ECO:0007669"/>
    <property type="project" value="UniProtKB-KW"/>
</dbReference>
<feature type="domain" description="Galactose-1-phosphate uridyl transferase C-terminal" evidence="11">
    <location>
        <begin position="181"/>
        <end position="297"/>
    </location>
</feature>
<sequence length="337" mass="37199">MPELRRDPFTRSWVVIAPDRADRPRHTALAADPDCPFCPGREQQTPGELWRWPTDPTRPWKVRVVPNRYPVLAPSDQPAQHRTTGAYISVDGVGGHEVVVESPDHDWDLADGDDEAVADVLRAYRARTLVLRARRPGLVLPFRNHGAAAGTSLPHPHSQIVATPVVPLRQRRLFDVARAHYDDHGSCLYTDLTNAELADGRRVVAVGDHVAALAPYAATAPFETWILPFQHQASFADITDDVLDETAAILRRLLAALRSLLGDVPYNYVLINAPNGEESTAYFAWHLRLVPRLVAPAGFELGTGIAVNPVPPEQAATRLREELARDARVAPLRTSRG</sequence>
<keyword evidence="6" id="KW-0862">Zinc</keyword>
<evidence type="ECO:0000259" key="10">
    <source>
        <dbReference type="Pfam" id="PF01087"/>
    </source>
</evidence>
<evidence type="ECO:0000313" key="13">
    <source>
        <dbReference type="Proteomes" id="UP001499854"/>
    </source>
</evidence>
<proteinExistence type="inferred from homology"/>
<dbReference type="InterPro" id="IPR036265">
    <property type="entry name" value="HIT-like_sf"/>
</dbReference>
<dbReference type="Proteomes" id="UP001499854">
    <property type="component" value="Unassembled WGS sequence"/>
</dbReference>
<dbReference type="PIRSF" id="PIRSF000808">
    <property type="entry name" value="GalT"/>
    <property type="match status" value="1"/>
</dbReference>
<comment type="caution">
    <text evidence="12">The sequence shown here is derived from an EMBL/GenBank/DDBJ whole genome shotgun (WGS) entry which is preliminary data.</text>
</comment>
<evidence type="ECO:0000256" key="5">
    <source>
        <dbReference type="ARBA" id="ARBA00022723"/>
    </source>
</evidence>
<reference evidence="12 13" key="1">
    <citation type="journal article" date="2019" name="Int. J. Syst. Evol. Microbiol.">
        <title>The Global Catalogue of Microorganisms (GCM) 10K type strain sequencing project: providing services to taxonomists for standard genome sequencing and annotation.</title>
        <authorList>
            <consortium name="The Broad Institute Genomics Platform"/>
            <consortium name="The Broad Institute Genome Sequencing Center for Infectious Disease"/>
            <person name="Wu L."/>
            <person name="Ma J."/>
        </authorList>
    </citation>
    <scope>NUCLEOTIDE SEQUENCE [LARGE SCALE GENOMIC DNA]</scope>
    <source>
        <strain evidence="12 13">JCM 16013</strain>
    </source>
</reference>
<dbReference type="PANTHER" id="PTHR42763">
    <property type="entry name" value="ADP-GLUCOSE PHOSPHORYLASE"/>
    <property type="match status" value="1"/>
</dbReference>
<comment type="cofactor">
    <cofactor evidence="1">
        <name>Zn(2+)</name>
        <dbReference type="ChEBI" id="CHEBI:29105"/>
    </cofactor>
</comment>
<organism evidence="12 13">
    <name type="scientific">Catenulispora subtropica</name>
    <dbReference type="NCBI Taxonomy" id="450798"/>
    <lineage>
        <taxon>Bacteria</taxon>
        <taxon>Bacillati</taxon>
        <taxon>Actinomycetota</taxon>
        <taxon>Actinomycetes</taxon>
        <taxon>Catenulisporales</taxon>
        <taxon>Catenulisporaceae</taxon>
        <taxon>Catenulispora</taxon>
    </lineage>
</organism>
<evidence type="ECO:0000256" key="8">
    <source>
        <dbReference type="ARBA" id="ARBA00023277"/>
    </source>
</evidence>
<dbReference type="InterPro" id="IPR053177">
    <property type="entry name" value="ADP-glucose_phosphorylase"/>
</dbReference>
<dbReference type="SUPFAM" id="SSF54197">
    <property type="entry name" value="HIT-like"/>
    <property type="match status" value="2"/>
</dbReference>
<keyword evidence="7" id="KW-0299">Galactose metabolism</keyword>
<evidence type="ECO:0000256" key="7">
    <source>
        <dbReference type="ARBA" id="ARBA00023144"/>
    </source>
</evidence>
<evidence type="ECO:0000256" key="9">
    <source>
        <dbReference type="NCBIfam" id="TIGR00209"/>
    </source>
</evidence>
<comment type="similarity">
    <text evidence="2">Belongs to the galactose-1-phosphate uridylyltransferase type 1 family.</text>
</comment>
<dbReference type="InterPro" id="IPR005850">
    <property type="entry name" value="GalP_Utransf_C"/>
</dbReference>
<dbReference type="Pfam" id="PF02744">
    <property type="entry name" value="GalP_UDP_tr_C"/>
    <property type="match status" value="1"/>
</dbReference>
<dbReference type="EC" id="2.7.7.12" evidence="9"/>
<evidence type="ECO:0000313" key="12">
    <source>
        <dbReference type="EMBL" id="GAA1964987.1"/>
    </source>
</evidence>
<protein>
    <recommendedName>
        <fullName evidence="9">Galactose-1-phosphate uridylyltransferase</fullName>
        <ecNumber evidence="9">2.7.7.12</ecNumber>
    </recommendedName>
</protein>
<evidence type="ECO:0000259" key="11">
    <source>
        <dbReference type="Pfam" id="PF02744"/>
    </source>
</evidence>
<name>A0ABN2R7Q5_9ACTN</name>
<dbReference type="NCBIfam" id="TIGR00209">
    <property type="entry name" value="galT_1"/>
    <property type="match status" value="1"/>
</dbReference>
<dbReference type="Pfam" id="PF01087">
    <property type="entry name" value="GalP_UDP_transf"/>
    <property type="match status" value="1"/>
</dbReference>
<dbReference type="RefSeq" id="WP_344656948.1">
    <property type="nucleotide sequence ID" value="NZ_BAAAQM010000010.1"/>
</dbReference>
<evidence type="ECO:0000256" key="1">
    <source>
        <dbReference type="ARBA" id="ARBA00001947"/>
    </source>
</evidence>
<keyword evidence="3" id="KW-0808">Transferase</keyword>
<evidence type="ECO:0000256" key="4">
    <source>
        <dbReference type="ARBA" id="ARBA00022695"/>
    </source>
</evidence>
<dbReference type="Gene3D" id="3.30.428.10">
    <property type="entry name" value="HIT-like"/>
    <property type="match status" value="2"/>
</dbReference>
<evidence type="ECO:0000256" key="6">
    <source>
        <dbReference type="ARBA" id="ARBA00022833"/>
    </source>
</evidence>
<keyword evidence="13" id="KW-1185">Reference proteome</keyword>
<evidence type="ECO:0000256" key="3">
    <source>
        <dbReference type="ARBA" id="ARBA00022679"/>
    </source>
</evidence>